<dbReference type="SUPFAM" id="SSF55031">
    <property type="entry name" value="Bacterial exopeptidase dimerisation domain"/>
    <property type="match status" value="1"/>
</dbReference>
<comment type="cofactor">
    <cofactor evidence="1">
        <name>Mn(2+)</name>
        <dbReference type="ChEBI" id="CHEBI:29035"/>
    </cofactor>
</comment>
<feature type="binding site" evidence="7">
    <location>
        <position position="89"/>
    </location>
    <ligand>
        <name>Zn(2+)</name>
        <dbReference type="ChEBI" id="CHEBI:29105"/>
        <label>2</label>
    </ligand>
</feature>
<feature type="binding site" evidence="7">
    <location>
        <position position="78"/>
    </location>
    <ligand>
        <name>Zn(2+)</name>
        <dbReference type="ChEBI" id="CHEBI:29105"/>
        <label>1</label>
    </ligand>
</feature>
<dbReference type="Pfam" id="PF07687">
    <property type="entry name" value="M20_dimer"/>
    <property type="match status" value="1"/>
</dbReference>
<evidence type="ECO:0000256" key="6">
    <source>
        <dbReference type="ARBA" id="ARBA00023211"/>
    </source>
</evidence>
<evidence type="ECO:0000313" key="11">
    <source>
        <dbReference type="Proteomes" id="UP000243524"/>
    </source>
</evidence>
<organism evidence="10 11">
    <name type="scientific">Halalkalibacillus sediminis</name>
    <dbReference type="NCBI Taxonomy" id="2018042"/>
    <lineage>
        <taxon>Bacteria</taxon>
        <taxon>Bacillati</taxon>
        <taxon>Bacillota</taxon>
        <taxon>Bacilli</taxon>
        <taxon>Bacillales</taxon>
        <taxon>Bacillaceae</taxon>
        <taxon>Halalkalibacillus</taxon>
    </lineage>
</organism>
<name>A0A2I0QUV1_9BACI</name>
<comment type="caution">
    <text evidence="10">The sequence shown here is derived from an EMBL/GenBank/DDBJ whole genome shotgun (WGS) entry which is preliminary data.</text>
</comment>
<keyword evidence="5 10" id="KW-0378">Hydrolase</keyword>
<accession>A0A2I0QUV1</accession>
<keyword evidence="4 7" id="KW-0479">Metal-binding</keyword>
<feature type="binding site" evidence="7">
    <location>
        <position position="187"/>
    </location>
    <ligand>
        <name>Zn(2+)</name>
        <dbReference type="ChEBI" id="CHEBI:29105"/>
        <label>1</label>
    </ligand>
</feature>
<dbReference type="RefSeq" id="WP_101331478.1">
    <property type="nucleotide sequence ID" value="NZ_PJNH01000002.1"/>
</dbReference>
<proteinExistence type="inferred from homology"/>
<dbReference type="Gene3D" id="3.30.70.360">
    <property type="match status" value="1"/>
</dbReference>
<comment type="similarity">
    <text evidence="2">Belongs to the peptidase M20 family.</text>
</comment>
<evidence type="ECO:0000259" key="9">
    <source>
        <dbReference type="Pfam" id="PF07687"/>
    </source>
</evidence>
<dbReference type="AlphaFoldDB" id="A0A2I0QUV1"/>
<evidence type="ECO:0000256" key="5">
    <source>
        <dbReference type="ARBA" id="ARBA00022801"/>
    </source>
</evidence>
<evidence type="ECO:0000256" key="7">
    <source>
        <dbReference type="PIRSR" id="PIRSR001235-1"/>
    </source>
</evidence>
<keyword evidence="11" id="KW-1185">Reference proteome</keyword>
<dbReference type="Pfam" id="PF01546">
    <property type="entry name" value="Peptidase_M20"/>
    <property type="match status" value="1"/>
</dbReference>
<dbReference type="GO" id="GO:0016813">
    <property type="term" value="F:hydrolase activity, acting on carbon-nitrogen (but not peptide) bonds, in linear amidines"/>
    <property type="evidence" value="ECO:0007669"/>
    <property type="project" value="InterPro"/>
</dbReference>
<feature type="binding site" evidence="7">
    <location>
        <position position="89"/>
    </location>
    <ligand>
        <name>Zn(2+)</name>
        <dbReference type="ChEBI" id="CHEBI:29105"/>
        <label>1</label>
    </ligand>
</feature>
<sequence>MINWIERMLKELNLVESMDQPNGFTRLSYSEGEDRSIEVFKKEAESLGLQVSEDSAGNVIARWEGKRKDAPIVATGSHLDTVSQGGGYDGVAGIISSLGGVKQLMEEGFEPDCPIEVLNFRSEESSRFGVSTIGSKAMSGKLDLSIGKVEDAEGITIKEAAESRGYVWESFIEADKKEDIKSFVELHIEQGMNIEENEKDFGVVRSVACPVRLKVTIEGKASHTGTTPMNRRQDALVAVAPLVSFVSQKAGSIAGDEGEQLVATVSTIDLVPNSMNVIPGKVELGVDIRSVDDSLKHEIKKQIEDKCREIEDQHKVAISTEVLVDNDSIDLDEGVQSRLMEAGEASGLEGLMMNSGAGHDVMNMQAKCPSGLIFIPCKDGLSHHPGEFASLEDIQKGMHVLTNFLRNEASE</sequence>
<dbReference type="PANTHER" id="PTHR32494">
    <property type="entry name" value="ALLANTOATE DEIMINASE-RELATED"/>
    <property type="match status" value="1"/>
</dbReference>
<dbReference type="Proteomes" id="UP000243524">
    <property type="component" value="Unassembled WGS sequence"/>
</dbReference>
<dbReference type="OrthoDB" id="9808195at2"/>
<dbReference type="Gene3D" id="3.40.630.10">
    <property type="entry name" value="Zn peptidases"/>
    <property type="match status" value="1"/>
</dbReference>
<keyword evidence="7" id="KW-0862">Zinc</keyword>
<feature type="binding site" evidence="7">
    <location>
        <position position="124"/>
    </location>
    <ligand>
        <name>Zn(2+)</name>
        <dbReference type="ChEBI" id="CHEBI:29105"/>
        <label>2</label>
    </ligand>
</feature>
<dbReference type="PIRSF" id="PIRSF001235">
    <property type="entry name" value="Amidase_carbamoylase"/>
    <property type="match status" value="1"/>
</dbReference>
<feature type="binding site" evidence="7">
    <location>
        <position position="383"/>
    </location>
    <ligand>
        <name>Zn(2+)</name>
        <dbReference type="ChEBI" id="CHEBI:29105"/>
        <label>2</label>
    </ligand>
</feature>
<gene>
    <name evidence="10" type="ORF">CEY16_08045</name>
</gene>
<dbReference type="EMBL" id="PJNH01000002">
    <property type="protein sequence ID" value="PKR77870.1"/>
    <property type="molecule type" value="Genomic_DNA"/>
</dbReference>
<dbReference type="InterPro" id="IPR011650">
    <property type="entry name" value="Peptidase_M20_dimer"/>
</dbReference>
<evidence type="ECO:0000256" key="8">
    <source>
        <dbReference type="PIRSR" id="PIRSR001235-2"/>
    </source>
</evidence>
<feature type="binding site" evidence="8">
    <location>
        <position position="212"/>
    </location>
    <ligand>
        <name>allantoate</name>
        <dbReference type="ChEBI" id="CHEBI:17536"/>
    </ligand>
</feature>
<evidence type="ECO:0000256" key="3">
    <source>
        <dbReference type="ARBA" id="ARBA00011738"/>
    </source>
</evidence>
<feature type="binding site" evidence="8">
    <location>
        <position position="289"/>
    </location>
    <ligand>
        <name>allantoate</name>
        <dbReference type="ChEBI" id="CHEBI:17536"/>
    </ligand>
</feature>
<reference evidence="10 11" key="1">
    <citation type="submission" date="2017-06" db="EMBL/GenBank/DDBJ databases">
        <title>the draft geome sequence of Illustriluteabacillus marina B3227.</title>
        <authorList>
            <person name="He R.-H."/>
            <person name="Du Z.-J."/>
        </authorList>
    </citation>
    <scope>NUCLEOTIDE SEQUENCE [LARGE SCALE GENOMIC DNA]</scope>
    <source>
        <strain evidence="10 11">B3227</strain>
    </source>
</reference>
<dbReference type="CDD" id="cd03884">
    <property type="entry name" value="M20_bAS"/>
    <property type="match status" value="1"/>
</dbReference>
<dbReference type="PANTHER" id="PTHR32494:SF19">
    <property type="entry name" value="ALLANTOATE DEIMINASE-RELATED"/>
    <property type="match status" value="1"/>
</dbReference>
<evidence type="ECO:0000256" key="1">
    <source>
        <dbReference type="ARBA" id="ARBA00001936"/>
    </source>
</evidence>
<protein>
    <submittedName>
        <fullName evidence="10">Zn-dependent hydrolase</fullName>
    </submittedName>
</protein>
<keyword evidence="6" id="KW-0464">Manganese</keyword>
<dbReference type="InterPro" id="IPR002933">
    <property type="entry name" value="Peptidase_M20"/>
</dbReference>
<dbReference type="NCBIfam" id="TIGR01879">
    <property type="entry name" value="hydantase"/>
    <property type="match status" value="1"/>
</dbReference>
<dbReference type="InterPro" id="IPR010158">
    <property type="entry name" value="Amidase_Cbmase"/>
</dbReference>
<feature type="domain" description="Peptidase M20 dimerisation" evidence="9">
    <location>
        <begin position="213"/>
        <end position="312"/>
    </location>
</feature>
<dbReference type="GO" id="GO:0046872">
    <property type="term" value="F:metal ion binding"/>
    <property type="evidence" value="ECO:0007669"/>
    <property type="project" value="UniProtKB-KW"/>
</dbReference>
<dbReference type="SUPFAM" id="SSF53187">
    <property type="entry name" value="Zn-dependent exopeptidases"/>
    <property type="match status" value="1"/>
</dbReference>
<dbReference type="InterPro" id="IPR036264">
    <property type="entry name" value="Bact_exopeptidase_dim_dom"/>
</dbReference>
<comment type="cofactor">
    <cofactor evidence="7">
        <name>Zn(2+)</name>
        <dbReference type="ChEBI" id="CHEBI:29105"/>
    </cofactor>
    <text evidence="7">Binds 2 Zn(2+) ions per subunit.</text>
</comment>
<evidence type="ECO:0000313" key="10">
    <source>
        <dbReference type="EMBL" id="PKR77870.1"/>
    </source>
</evidence>
<comment type="subunit">
    <text evidence="3">Homodimer.</text>
</comment>
<evidence type="ECO:0000256" key="2">
    <source>
        <dbReference type="ARBA" id="ARBA00006153"/>
    </source>
</evidence>
<evidence type="ECO:0000256" key="4">
    <source>
        <dbReference type="ARBA" id="ARBA00022723"/>
    </source>
</evidence>
<feature type="binding site" evidence="8">
    <location>
        <position position="276"/>
    </location>
    <ligand>
        <name>allantoate</name>
        <dbReference type="ChEBI" id="CHEBI:17536"/>
    </ligand>
</feature>